<keyword evidence="2" id="KW-0963">Cytoplasm</keyword>
<dbReference type="Gene3D" id="1.10.220.60">
    <property type="entry name" value="GRIP domain"/>
    <property type="match status" value="1"/>
</dbReference>
<feature type="region of interest" description="Disordered" evidence="6">
    <location>
        <begin position="1"/>
        <end position="20"/>
    </location>
</feature>
<keyword evidence="4 5" id="KW-0175">Coiled coil</keyword>
<reference evidence="8 9" key="1">
    <citation type="submission" date="2020-11" db="EMBL/GenBank/DDBJ databases">
        <authorList>
            <person name="Wallbank WR R."/>
            <person name="Pardo Diaz C."/>
            <person name="Kozak K."/>
            <person name="Martin S."/>
            <person name="Jiggins C."/>
            <person name="Moest M."/>
            <person name="Warren A I."/>
            <person name="Generalovic N T."/>
            <person name="Byers J.R.P. K."/>
            <person name="Montejo-Kovacevich G."/>
            <person name="Yen C E."/>
        </authorList>
    </citation>
    <scope>NUCLEOTIDE SEQUENCE [LARGE SCALE GENOMIC DNA]</scope>
</reference>
<evidence type="ECO:0000256" key="5">
    <source>
        <dbReference type="SAM" id="Coils"/>
    </source>
</evidence>
<keyword evidence="3" id="KW-0597">Phosphoprotein</keyword>
<accession>A0A7R8V4I2</accession>
<proteinExistence type="predicted"/>
<keyword evidence="9" id="KW-1185">Reference proteome</keyword>
<dbReference type="OMA" id="DRMQVQV"/>
<feature type="coiled-coil region" evidence="5">
    <location>
        <begin position="1309"/>
        <end position="1343"/>
    </location>
</feature>
<organism evidence="8 9">
    <name type="scientific">Hermetia illucens</name>
    <name type="common">Black soldier fly</name>
    <dbReference type="NCBI Taxonomy" id="343691"/>
    <lineage>
        <taxon>Eukaryota</taxon>
        <taxon>Metazoa</taxon>
        <taxon>Ecdysozoa</taxon>
        <taxon>Arthropoda</taxon>
        <taxon>Hexapoda</taxon>
        <taxon>Insecta</taxon>
        <taxon>Pterygota</taxon>
        <taxon>Neoptera</taxon>
        <taxon>Endopterygota</taxon>
        <taxon>Diptera</taxon>
        <taxon>Brachycera</taxon>
        <taxon>Stratiomyomorpha</taxon>
        <taxon>Stratiomyidae</taxon>
        <taxon>Hermetiinae</taxon>
        <taxon>Hermetia</taxon>
    </lineage>
</organism>
<dbReference type="OrthoDB" id="1926336at2759"/>
<dbReference type="InterPro" id="IPR051841">
    <property type="entry name" value="MT-Golgi_org_protein"/>
</dbReference>
<feature type="coiled-coil region" evidence="5">
    <location>
        <begin position="32"/>
        <end position="358"/>
    </location>
</feature>
<protein>
    <recommendedName>
        <fullName evidence="7">GRIP domain-containing protein</fullName>
    </recommendedName>
</protein>
<evidence type="ECO:0000259" key="7">
    <source>
        <dbReference type="PROSITE" id="PS50913"/>
    </source>
</evidence>
<feature type="coiled-coil region" evidence="5">
    <location>
        <begin position="401"/>
        <end position="703"/>
    </location>
</feature>
<evidence type="ECO:0000256" key="2">
    <source>
        <dbReference type="ARBA" id="ARBA00022490"/>
    </source>
</evidence>
<feature type="domain" description="GRIP" evidence="7">
    <location>
        <begin position="1346"/>
        <end position="1396"/>
    </location>
</feature>
<dbReference type="SMART" id="SM00755">
    <property type="entry name" value="Grip"/>
    <property type="match status" value="1"/>
</dbReference>
<dbReference type="Proteomes" id="UP000594454">
    <property type="component" value="Chromosome 6"/>
</dbReference>
<dbReference type="GO" id="GO:0005794">
    <property type="term" value="C:Golgi apparatus"/>
    <property type="evidence" value="ECO:0007669"/>
    <property type="project" value="TreeGrafter"/>
</dbReference>
<dbReference type="InterPro" id="IPR000237">
    <property type="entry name" value="GRIP_dom"/>
</dbReference>
<dbReference type="InParanoid" id="A0A7R8V4I2"/>
<dbReference type="PANTHER" id="PTHR18902">
    <property type="entry name" value="NUCLEAR MITOTIC APPARATUS PROTEIN 1-RELATED"/>
    <property type="match status" value="1"/>
</dbReference>
<comment type="subcellular location">
    <subcellularLocation>
        <location evidence="1">Cytoplasm</location>
    </subcellularLocation>
</comment>
<dbReference type="FunCoup" id="A0A7R8V4I2">
    <property type="interactions" value="147"/>
</dbReference>
<dbReference type="PANTHER" id="PTHR18902:SF25">
    <property type="entry name" value="GRIP AND COILED-COIL DOMAIN-CONTAINING PROTEIN 2"/>
    <property type="match status" value="1"/>
</dbReference>
<evidence type="ECO:0000256" key="6">
    <source>
        <dbReference type="SAM" id="MobiDB-lite"/>
    </source>
</evidence>
<dbReference type="Pfam" id="PF01465">
    <property type="entry name" value="GRIP"/>
    <property type="match status" value="1"/>
</dbReference>
<feature type="coiled-coil region" evidence="5">
    <location>
        <begin position="1107"/>
        <end position="1202"/>
    </location>
</feature>
<sequence length="1418" mass="163787">MDNPAGTQEGPPKKGPLENLSREELIRKCKGLLGLAQKAKQAKDEFAEENKKLKEELNKFETQKDADKKSLIAMKEIVDALTENKLTLTTQVADHKAQCDRLQSELQKFDQMAIENEALKRQMKRLSDENEELLTDLDAMEKKLDQVNQFGIQQQKDLVLLEKETAKWKDLEHSVEELQKELKQKVTENEKLESKCKALEEEISGHKSLEETQNLKAILENSQTLISTLQTEKTDLTARLEGLENKTKNIESYEKTIEMQALEIEQLKKSNDKHAARLQLFKSKIVEFSLKLKKLKKSREILIETVQEYAQSVPKWQKEIMNASNQISNQLLSVDLERKALEKEVARLQHQLEKQKTKLRVDEDVSRLDRNRLQELCLYVDRAYLEYQEKVEQLGIKCGENEDLRRQLSELAECLSKSQSECEEKVKDIAGLETDIAALKSKLNKTLGNTDTNLNDELKQKLHQTELDYAVKSKELENLKNQLDDITLKHSKAIAENDDKANEVRQLKEELEAVRLEMSKLTAEYENLQQTIQISNTSSDEAVKRLESEISLKAADLRNLEQERNNLCTSLKEKSAQLEQFQSSLRIRETENSDLLAEMRELNEAFKGRGDVISRQQDKIKELENEIRQTAEKLSKIEVTFNEKDNEIKQKELQITSMNKEIVGAKEEVANLLDQAKQNEIRIKSLSDEMSTMREKYQECQSDAISTSTISKVDEVARLREVDESFEEKYNKLRALAVKLKKKVQEQAAYITTLERDSQKSGEDKSEITTKLKVKNLQALQNENDKLLDEVEKLKAANHDYEKKVKSLEAEMSDIKNCSSNEKMDKTKLDNSIKACQTQIKSLKQEKESMNLIRKEIEKERDSLKTELAKKSEELGAMKTQCDKLKSEIERKKSAEKQSSVLNLEIEAYEKSLNDATHKLEKSKITIQELKEEAESKEATIKALNAQIKFLEENIESEKMHSLELKQQIDIQHAKFKESEHEKMELRTQLQDRTQESEDFKSEVNSLQLQLSTIASDREKLCSSLQAEKEKLLRSVLSLEENVDEYKNSLRTTEHELEDLRAEYASYKIKAQSVLRQSQSKESSRERELEEELNACHKSTETLTIKLKAATDALESNEKKIEDLRQDNERVQRRCKELIQALEDSRLQNEQLLEDNRKQSHDYQDSLKSHRLQIETLNNCYKTQIEDLEKKHQIELEELRKQGMHLANMDSKLTSRVGPFGGPNKPTNDEQKIDLILMEREDAEGSETTSTAATKRKISASKSRRDFVPLDELLNSPLEDTLIEDFRSVSPTLELQQTKEKLHVQESRVKHLTALLAENEQDLAKLTQLNELLKEEVRRQERSMEREPHVQNSEYLKNIVLKFLTLNSGDERTRLVPVLNTILKLSPEETQALQNVAKGAESVGRSWGSYLPIWSNHQ</sequence>
<evidence type="ECO:0000256" key="4">
    <source>
        <dbReference type="ARBA" id="ARBA00023054"/>
    </source>
</evidence>
<feature type="coiled-coil region" evidence="5">
    <location>
        <begin position="770"/>
        <end position="996"/>
    </location>
</feature>
<evidence type="ECO:0000256" key="1">
    <source>
        <dbReference type="ARBA" id="ARBA00004496"/>
    </source>
</evidence>
<evidence type="ECO:0000313" key="8">
    <source>
        <dbReference type="EMBL" id="CAD7092726.1"/>
    </source>
</evidence>
<feature type="compositionally biased region" description="Basic and acidic residues" evidence="6">
    <location>
        <begin position="11"/>
        <end position="20"/>
    </location>
</feature>
<evidence type="ECO:0000313" key="9">
    <source>
        <dbReference type="Proteomes" id="UP000594454"/>
    </source>
</evidence>
<evidence type="ECO:0000256" key="3">
    <source>
        <dbReference type="ARBA" id="ARBA00022553"/>
    </source>
</evidence>
<dbReference type="EMBL" id="LR899014">
    <property type="protein sequence ID" value="CAD7092726.1"/>
    <property type="molecule type" value="Genomic_DNA"/>
</dbReference>
<gene>
    <name evidence="8" type="ORF">HERILL_LOCUS15063</name>
</gene>
<name>A0A7R8V4I2_HERIL</name>
<dbReference type="PROSITE" id="PS50913">
    <property type="entry name" value="GRIP"/>
    <property type="match status" value="1"/>
</dbReference>
<feature type="coiled-coil region" evidence="5">
    <location>
        <begin position="1022"/>
        <end position="1077"/>
    </location>
</feature>